<dbReference type="InterPro" id="IPR011011">
    <property type="entry name" value="Znf_FYVE_PHD"/>
</dbReference>
<name>A0A9P0DC74_9CUCU</name>
<evidence type="ECO:0000256" key="1">
    <source>
        <dbReference type="ARBA" id="ARBA00003580"/>
    </source>
</evidence>
<dbReference type="InterPro" id="IPR051118">
    <property type="entry name" value="LST-2"/>
</dbReference>
<dbReference type="InterPro" id="IPR013083">
    <property type="entry name" value="Znf_RING/FYVE/PHD"/>
</dbReference>
<dbReference type="GO" id="GO:0008270">
    <property type="term" value="F:zinc ion binding"/>
    <property type="evidence" value="ECO:0007669"/>
    <property type="project" value="UniProtKB-KW"/>
</dbReference>
<evidence type="ECO:0000256" key="2">
    <source>
        <dbReference type="ARBA" id="ARBA00008755"/>
    </source>
</evidence>
<keyword evidence="4" id="KW-0479">Metal-binding</keyword>
<evidence type="ECO:0000256" key="5">
    <source>
        <dbReference type="ARBA" id="ARBA00022771"/>
    </source>
</evidence>
<dbReference type="AlphaFoldDB" id="A0A9P0DC74"/>
<dbReference type="InterPro" id="IPR043269">
    <property type="entry name" value="FYVE_LST2"/>
</dbReference>
<gene>
    <name evidence="10" type="ORF">CEUTPL_LOCUS1844</name>
</gene>
<dbReference type="PANTHER" id="PTHR46465:SF2">
    <property type="entry name" value="LATERAL SIGNALING TARGET PROTEIN 2 HOMOLOG"/>
    <property type="match status" value="1"/>
</dbReference>
<feature type="region of interest" description="Disordered" evidence="8">
    <location>
        <begin position="427"/>
        <end position="458"/>
    </location>
</feature>
<dbReference type="Proteomes" id="UP001152799">
    <property type="component" value="Chromosome 1"/>
</dbReference>
<reference evidence="10" key="1">
    <citation type="submission" date="2022-01" db="EMBL/GenBank/DDBJ databases">
        <authorList>
            <person name="King R."/>
        </authorList>
    </citation>
    <scope>NUCLEOTIDE SEQUENCE</scope>
</reference>
<evidence type="ECO:0000256" key="3">
    <source>
        <dbReference type="ARBA" id="ARBA00019870"/>
    </source>
</evidence>
<organism evidence="10 11">
    <name type="scientific">Ceutorhynchus assimilis</name>
    <name type="common">cabbage seed weevil</name>
    <dbReference type="NCBI Taxonomy" id="467358"/>
    <lineage>
        <taxon>Eukaryota</taxon>
        <taxon>Metazoa</taxon>
        <taxon>Ecdysozoa</taxon>
        <taxon>Arthropoda</taxon>
        <taxon>Hexapoda</taxon>
        <taxon>Insecta</taxon>
        <taxon>Pterygota</taxon>
        <taxon>Neoptera</taxon>
        <taxon>Endopterygota</taxon>
        <taxon>Coleoptera</taxon>
        <taxon>Polyphaga</taxon>
        <taxon>Cucujiformia</taxon>
        <taxon>Curculionidae</taxon>
        <taxon>Ceutorhynchinae</taxon>
        <taxon>Ceutorhynchus</taxon>
    </lineage>
</organism>
<dbReference type="CDD" id="cd15731">
    <property type="entry name" value="FYVE_LST2"/>
    <property type="match status" value="1"/>
</dbReference>
<dbReference type="Pfam" id="PF01363">
    <property type="entry name" value="FYVE"/>
    <property type="match status" value="1"/>
</dbReference>
<dbReference type="SUPFAM" id="SSF57903">
    <property type="entry name" value="FYVE/PHD zinc finger"/>
    <property type="match status" value="1"/>
</dbReference>
<feature type="compositionally biased region" description="Polar residues" evidence="8">
    <location>
        <begin position="349"/>
        <end position="367"/>
    </location>
</feature>
<dbReference type="EMBL" id="OU892277">
    <property type="protein sequence ID" value="CAH1122802.1"/>
    <property type="molecule type" value="Genomic_DNA"/>
</dbReference>
<evidence type="ECO:0000259" key="9">
    <source>
        <dbReference type="PROSITE" id="PS50178"/>
    </source>
</evidence>
<evidence type="ECO:0000256" key="7">
    <source>
        <dbReference type="PROSITE-ProRule" id="PRU00091"/>
    </source>
</evidence>
<evidence type="ECO:0000256" key="4">
    <source>
        <dbReference type="ARBA" id="ARBA00022723"/>
    </source>
</evidence>
<proteinExistence type="inferred from homology"/>
<feature type="region of interest" description="Disordered" evidence="8">
    <location>
        <begin position="697"/>
        <end position="718"/>
    </location>
</feature>
<dbReference type="InterPro" id="IPR017455">
    <property type="entry name" value="Znf_FYVE-rel"/>
</dbReference>
<feature type="region of interest" description="Disordered" evidence="8">
    <location>
        <begin position="385"/>
        <end position="405"/>
    </location>
</feature>
<dbReference type="PANTHER" id="PTHR46465">
    <property type="entry name" value="LATERAL SIGNALING TARGET PROTEIN 2 HOMOLOG"/>
    <property type="match status" value="1"/>
</dbReference>
<dbReference type="PROSITE" id="PS50178">
    <property type="entry name" value="ZF_FYVE"/>
    <property type="match status" value="1"/>
</dbReference>
<evidence type="ECO:0000256" key="8">
    <source>
        <dbReference type="SAM" id="MobiDB-lite"/>
    </source>
</evidence>
<comment type="function">
    <text evidence="1">Negative regulator of epidermal growth factor receptor (EGFR) signaling.</text>
</comment>
<dbReference type="OrthoDB" id="20035at2759"/>
<keyword evidence="5 7" id="KW-0863">Zinc-finger</keyword>
<dbReference type="InterPro" id="IPR000306">
    <property type="entry name" value="Znf_FYVE"/>
</dbReference>
<comment type="similarity">
    <text evidence="2">Belongs to the lst-2 family.</text>
</comment>
<feature type="compositionally biased region" description="Polar residues" evidence="8">
    <location>
        <begin position="446"/>
        <end position="458"/>
    </location>
</feature>
<feature type="domain" description="FYVE-type" evidence="9">
    <location>
        <begin position="726"/>
        <end position="786"/>
    </location>
</feature>
<keyword evidence="6" id="KW-0862">Zinc</keyword>
<sequence>MESIRKWLYKPKRDDKSLLAQFFYADEELNLVAYELDSFDGRKDPERCTTLVNQLRQAQDKVLTIINAIMDTLISEERAHREFRVKFPEDVLQDNLAGQLWFGAECLAAGSSIMNREAESSAMRPLAKAVTKSLDNVRNLLRESCLRNNIPNGPIALDISDLFTEMLLECLKIFDRLFAEFELAYVSAMVPVKSTQEFELQELIGVLFSETLHRSLKMKLLTQEMIDDCDPALMFTIPRLAIVSGLLIFPNGPLCIDKPMEKMSEMFRPFRTLLHKIRELLWILNKRELFMLEKLLCDNEQIDDVKSVSNVNVNINEDEFYDQFYNDLPFCYEQLFDNEEEKEPEEDANYSQQRNTSTISEALEGPSTSGYLIPTNIVRNTIIASSASPNPRGHSASVDSPPDHDSLEVISAAAATLSSILNINESSASQKKQSQELESPDDSGICTETTSLDRSPSLEITESRNNNCKCRCQQNYKCPSERKLLSPKNERSKSTLLVRKKSPPLTSALSANEYSCSSSSETSSFNSNCADDEEIAYAIQAAELANREELRSKYRSSEDLIHRLFVCVAGVADQLQTNFACDLRNILKSVFLINASDSSEAPPKSLDTRSLDSSIEYHPAEDEVIENNEFSVDPNILAQEALFDTNVYFHLDSEGCPETDYTNHPRQYQIEDSITALTSDFNRYAILREGVASRDSALPGINHQSPPEITQSRSEPPQVPPAWIPDIEAPKCMSCGSNFTVVKRRHHCRNCGKVFCGPCSANSVPLPKYGLLKPVRVCNKCFMYNYSFYDSLGG</sequence>
<protein>
    <recommendedName>
        <fullName evidence="3">Lateral signaling target protein 2 homolog</fullName>
    </recommendedName>
</protein>
<keyword evidence="11" id="KW-1185">Reference proteome</keyword>
<dbReference type="Gene3D" id="3.30.40.10">
    <property type="entry name" value="Zinc/RING finger domain, C3HC4 (zinc finger)"/>
    <property type="match status" value="1"/>
</dbReference>
<dbReference type="SMART" id="SM00064">
    <property type="entry name" value="FYVE"/>
    <property type="match status" value="1"/>
</dbReference>
<feature type="compositionally biased region" description="Polar residues" evidence="8">
    <location>
        <begin position="702"/>
        <end position="715"/>
    </location>
</feature>
<evidence type="ECO:0000313" key="10">
    <source>
        <dbReference type="EMBL" id="CAH1122802.1"/>
    </source>
</evidence>
<evidence type="ECO:0000313" key="11">
    <source>
        <dbReference type="Proteomes" id="UP001152799"/>
    </source>
</evidence>
<accession>A0A9P0DC74</accession>
<evidence type="ECO:0000256" key="6">
    <source>
        <dbReference type="ARBA" id="ARBA00022833"/>
    </source>
</evidence>
<feature type="region of interest" description="Disordered" evidence="8">
    <location>
        <begin position="341"/>
        <end position="367"/>
    </location>
</feature>
<dbReference type="GO" id="GO:0031901">
    <property type="term" value="C:early endosome membrane"/>
    <property type="evidence" value="ECO:0007669"/>
    <property type="project" value="TreeGrafter"/>
</dbReference>